<dbReference type="PANTHER" id="PTHR43775">
    <property type="entry name" value="FATTY ACID SYNTHASE"/>
    <property type="match status" value="1"/>
</dbReference>
<accession>F8QWT2</accession>
<sequence length="2599" mass="285826">MASNFMGIRSGSTYDSTCELEKYPDALPSVAVVGLSIRFPDEATSLDSFWDMLIQARCASREFPPDRINIDAFYHPNGEISGSLPLRGGHFLSDDISTFDAPFFSITPAEAEAMDPLQRKLLETAYTAFENAGIGLEAARGSNTSVHIGCFNIDYTSNHSRDPEQMHKYTGTGGAPSMLSNRLSWFFDLRGPSLTLDTACSSSMVALDLACQTLQSGQSDMGLVGGCNLIYSVDMTMALSKLGFLSHNSRCYSFDHRADGYARGEGFGVLILKRVEDAIRDGDTIRGVIRSTSSNQDGHTPGITMPSRDAQASLIRKTYQQAGLDMQMTGYFEAHGTGTPVGDPIEASAIGSAFQYKRPGKGPLYVGAVKANIGHLEGASGIAGVIKTILVLEKGVIPANANFEQTNPRIDSKSLNIEFPKANMIWSGDGLRRASINSFGFGGTNAHAVIDDAYNYLRMRSLPGNHCTVRRVIEPRSPNNVLELSSDSLYSFSSSCGVDSREENALPKLVVWSAADGVILSDLATRYHSYFEKLSLKANTEAAFLENLTYTLNTRRTSLLWKSFVVADSLTQLKNRTLSTPVQSKLKPRLAFIFTGQGAQWYAMGRELLIYPVFKCSLLKSQRCLEGLGCDWLLLNELLKDSDESDINDPRLSQPLCTALQIALVDLFRSIGIIPAAVTGHSSGEIAAAYCVGALHQQAALKVAYYRGALASKLSNEGQIQQSMMSVGLSEEQIPQFLEKVAPGLNVSCINSRKNVTLAGDEDHINSLKLLLEKDGIFARKLNVRVAYHSPQMNKIAAEYSRCIEVLDKGDSAGSGNIGFISSVTGQSVSAADLSKADYWVQNMVRPVQFKTAVETLCSRPTQALQKKLDGSHRKVILVHDLLEIGPHSALQGPIRDILKELTNCEGLSYSSALVRNRSALETFMEAAGSLYCLGYPVRLEGVNVLREKLLDHRPVVLSNLPEYPFNHSQTHWYESRTSKNYRFRQNPPICLLGTQVHDWNPFEARWKNVLRVAEIPWVSDHQVNGSIIFPAAGMLVMAIEAAKQLSDRHKIVGYEIKDARFYAPINLSLNPAGVETELHLQRLRSASDKNNAWSQFRLYVCESEKWTETCKGEIQVQYEAGSTQVDGGLEANKMREILRQSQTKLSGCCTKVADARYVYSRLKAHGLDYGPAFQPLRRLRYGENVEAMADLTLPFNAKNVIHPTTLDGMLQLTFVGLTKGGTDVIPTTVATRINRLWLASSGFLATPMAESMQAFCKAEVTSNRTAEAWICALSSVGQEPKIEIDGFEATAITGPESSMQAEANAAKQIFYNVDWKPDVDLLDAQQLLRYCEKGRRHSEPDSDDFFHDLDFLLFSFIYSTYRQLNGVTIPVPHLQKYVQWMELQINTFETGSLVVNNREWERLLQQSAYLEALTKRLEGSNKQGRYYVKVGENLQELLSGELSLLDLVGNGLLQDFYGDLPCFDMLAVYLDALAHKNPGLKVLEVEAGVGAITALILKTLISHGEQESGTPRYSQYDFTDSSISIFESAQKAVGAYPRTKFNYLDIESDPGTQAFELYSYDLIVAATVIHTAKDISTILRNIRMLLKPGGKLILVEIVRPKSLRAGIAFGLFPGWYLGTDDYQSQDRCNAENTWHNVLKKTGFSGVDVEFRDFESNACHDFSILISTANPATTSPAGFPPVLIIVDPESERQQALAKGVKVCLEESGQHSCSVINFQEAALTSNGLRDQCCLLLEESGRSILRETNEETFNKLKGVLMNSNSVLWVTEHQRLKSPDFGMVQGLSRVLRTEHTKLTISTLALDLHGSIDKGVEKIEKVLSAMVLNQKDRCHEPEYIEKDGLLQISRLIEAKDLNQDIFLKTCPQQSRFQHFKEGPALKLSIRAPGLLDTFEFREDTSFGTPLTPGEIEVEVRAVGLNFLDCLAALGRVNAKSLGSECAGIVTRIGDTCQLRPGDRVSVCSFDVFGTYARVMEDCAIKIPDTISFVVAAAVPTTFTTVYYGLCEVARMQKGETILIHAGAGGTGQAAIQLAQNAGLEIFTTVGSNEKKKLLIDRYGLEPNNILYSRDLSFAQGIKRLTSGRGVDIILNSLAGEGLVASWECIAPYGRFIEIGKKDIYSHGKLPMFPFAANVSFSAIDLAFKPQNRPPVIRRSFENAMILLNEGKMRPAHPLNVFGLAEIEKAFRYLQSGKHSGKIVIDYYLEDKVPMIVEPKPPYSFEAGATYLISGGLGGLGRSIARWMVNRGAKNLLLLSRSGPNLDKSRILVEELRRSGARIEAPRCDVADAISLERVLKSCEKTMPPIRGCIQGSMVLRDATFETMSPESWNACIAPKVQGSWNLHMLLPKGLQFFILLSSVSGVFGNGGQANYAAGNAYQDALARCRVAQGEKATALDIGALLSEGYLAENDSALNRSIRTGILPPMSQAELFSLLDHYCDPGFKAPFSELKCQSITGIEIPANIQAMGIETPYWIHQPLFRHLHQIRPSIGTYISSGTTVNLRQDFESSFAAVGSLTEAGTIISEALSQKLSKILGVPVERIDPSRSMGSYGVDSLVAVELRNWFAKEVSAEVAIFEILGEPSIASLAVAVAGKSQYRLPTWTG</sequence>
<dbReference type="GO" id="GO:0006633">
    <property type="term" value="P:fatty acid biosynthetic process"/>
    <property type="evidence" value="ECO:0007669"/>
    <property type="project" value="InterPro"/>
</dbReference>
<evidence type="ECO:0000259" key="10">
    <source>
        <dbReference type="PROSITE" id="PS52004"/>
    </source>
</evidence>
<dbReference type="InterPro" id="IPR014031">
    <property type="entry name" value="Ketoacyl_synth_C"/>
</dbReference>
<dbReference type="CDD" id="cd00833">
    <property type="entry name" value="PKS"/>
    <property type="match status" value="1"/>
</dbReference>
<dbReference type="InterPro" id="IPR042104">
    <property type="entry name" value="PKS_dehydratase_sf"/>
</dbReference>
<dbReference type="InterPro" id="IPR016035">
    <property type="entry name" value="Acyl_Trfase/lysoPLipase"/>
</dbReference>
<reference evidence="12" key="1">
    <citation type="submission" date="2010-05" db="EMBL/GenBank/DDBJ databases">
        <title>Diversity of type I polyketide synthase genes in the lichen Peltigera membranacea.</title>
        <authorList>
            <person name="Gagunashvili A.N."/>
            <person name="Andresson O.S."/>
        </authorList>
    </citation>
    <scope>NUCLEOTIDE SEQUENCE</scope>
</reference>
<dbReference type="InterPro" id="IPR020841">
    <property type="entry name" value="PKS_Beta-ketoAc_synthase_dom"/>
</dbReference>
<dbReference type="Pfam" id="PF08240">
    <property type="entry name" value="ADH_N"/>
    <property type="match status" value="1"/>
</dbReference>
<feature type="active site" description="Proton donor; for dehydratase activity" evidence="8">
    <location>
        <position position="1208"/>
    </location>
</feature>
<dbReference type="InterPro" id="IPR049552">
    <property type="entry name" value="PKS_DH_N"/>
</dbReference>
<dbReference type="InterPro" id="IPR011032">
    <property type="entry name" value="GroES-like_sf"/>
</dbReference>
<dbReference type="InterPro" id="IPR020807">
    <property type="entry name" value="PKS_DH"/>
</dbReference>
<keyword evidence="3" id="KW-0808">Transferase</keyword>
<dbReference type="SUPFAM" id="SSF47336">
    <property type="entry name" value="ACP-like"/>
    <property type="match status" value="1"/>
</dbReference>
<dbReference type="Pfam" id="PF23114">
    <property type="entry name" value="NAD-bd_HRPKS_sdrA"/>
    <property type="match status" value="1"/>
</dbReference>
<protein>
    <submittedName>
        <fullName evidence="12">Reducing type I polyketide synthase</fullName>
    </submittedName>
</protein>
<dbReference type="GO" id="GO:0004315">
    <property type="term" value="F:3-oxoacyl-[acyl-carrier-protein] synthase activity"/>
    <property type="evidence" value="ECO:0007669"/>
    <property type="project" value="InterPro"/>
</dbReference>
<gene>
    <name evidence="12" type="primary">PKS8</name>
</gene>
<dbReference type="Gene3D" id="3.40.50.150">
    <property type="entry name" value="Vaccinia Virus protein VP39"/>
    <property type="match status" value="1"/>
</dbReference>
<dbReference type="InterPro" id="IPR029063">
    <property type="entry name" value="SAM-dependent_MTases_sf"/>
</dbReference>
<dbReference type="InterPro" id="IPR049900">
    <property type="entry name" value="PKS_mFAS_DH"/>
</dbReference>
<dbReference type="PROSITE" id="PS00012">
    <property type="entry name" value="PHOSPHOPANTETHEINE"/>
    <property type="match status" value="1"/>
</dbReference>
<evidence type="ECO:0000256" key="6">
    <source>
        <dbReference type="ARBA" id="ARBA00023268"/>
    </source>
</evidence>
<dbReference type="GO" id="GO:0030639">
    <property type="term" value="P:polyketide biosynthetic process"/>
    <property type="evidence" value="ECO:0007669"/>
    <property type="project" value="UniProtKB-ARBA"/>
</dbReference>
<name>F8QWT2_9LECA</name>
<dbReference type="SUPFAM" id="SSF55048">
    <property type="entry name" value="Probable ACP-binding domain of malonyl-CoA ACP transacylase"/>
    <property type="match status" value="1"/>
</dbReference>
<keyword evidence="4" id="KW-0521">NADP</keyword>
<keyword evidence="2" id="KW-0597">Phosphoprotein</keyword>
<dbReference type="PROSITE" id="PS00606">
    <property type="entry name" value="KS3_1"/>
    <property type="match status" value="1"/>
</dbReference>
<dbReference type="CDD" id="cd05195">
    <property type="entry name" value="enoyl_red"/>
    <property type="match status" value="1"/>
</dbReference>
<dbReference type="SMART" id="SM00823">
    <property type="entry name" value="PKS_PP"/>
    <property type="match status" value="1"/>
</dbReference>
<dbReference type="PROSITE" id="PS52019">
    <property type="entry name" value="PKS_MFAS_DH"/>
    <property type="match status" value="1"/>
</dbReference>
<dbReference type="SMART" id="SM00826">
    <property type="entry name" value="PKS_DH"/>
    <property type="match status" value="1"/>
</dbReference>
<dbReference type="InterPro" id="IPR036291">
    <property type="entry name" value="NAD(P)-bd_dom_sf"/>
</dbReference>
<dbReference type="SUPFAM" id="SSF53901">
    <property type="entry name" value="Thiolase-like"/>
    <property type="match status" value="1"/>
</dbReference>
<dbReference type="Pfam" id="PF00698">
    <property type="entry name" value="Acyl_transf_1"/>
    <property type="match status" value="1"/>
</dbReference>
<evidence type="ECO:0000256" key="7">
    <source>
        <dbReference type="ARBA" id="ARBA00023315"/>
    </source>
</evidence>
<dbReference type="InterPro" id="IPR009081">
    <property type="entry name" value="PP-bd_ACP"/>
</dbReference>
<dbReference type="Pfam" id="PF08659">
    <property type="entry name" value="KR"/>
    <property type="match status" value="1"/>
</dbReference>
<dbReference type="InterPro" id="IPR014043">
    <property type="entry name" value="Acyl_transferase_dom"/>
</dbReference>
<dbReference type="CDD" id="cd02440">
    <property type="entry name" value="AdoMet_MTases"/>
    <property type="match status" value="1"/>
</dbReference>
<feature type="region of interest" description="N-terminal hotdog fold" evidence="8">
    <location>
        <begin position="990"/>
        <end position="1122"/>
    </location>
</feature>
<dbReference type="InterPro" id="IPR057326">
    <property type="entry name" value="KR_dom"/>
</dbReference>
<dbReference type="GO" id="GO:0016491">
    <property type="term" value="F:oxidoreductase activity"/>
    <property type="evidence" value="ECO:0007669"/>
    <property type="project" value="UniProtKB-KW"/>
</dbReference>
<dbReference type="SUPFAM" id="SSF51735">
    <property type="entry name" value="NAD(P)-binding Rossmann-fold domains"/>
    <property type="match status" value="2"/>
</dbReference>
<keyword evidence="1" id="KW-0596">Phosphopantetheine</keyword>
<dbReference type="InterPro" id="IPR018201">
    <property type="entry name" value="Ketoacyl_synth_AS"/>
</dbReference>
<feature type="active site" description="Proton acceptor; for dehydratase activity" evidence="8">
    <location>
        <position position="1022"/>
    </location>
</feature>
<dbReference type="Gene3D" id="3.90.180.10">
    <property type="entry name" value="Medium-chain alcohol dehydrogenases, catalytic domain"/>
    <property type="match status" value="1"/>
</dbReference>
<dbReference type="SMART" id="SM00829">
    <property type="entry name" value="PKS_ER"/>
    <property type="match status" value="1"/>
</dbReference>
<dbReference type="SUPFAM" id="SSF50129">
    <property type="entry name" value="GroES-like"/>
    <property type="match status" value="1"/>
</dbReference>
<evidence type="ECO:0000256" key="3">
    <source>
        <dbReference type="ARBA" id="ARBA00022679"/>
    </source>
</evidence>
<evidence type="ECO:0000259" key="11">
    <source>
        <dbReference type="PROSITE" id="PS52019"/>
    </source>
</evidence>
<dbReference type="SMART" id="SM00822">
    <property type="entry name" value="PKS_KR"/>
    <property type="match status" value="1"/>
</dbReference>
<dbReference type="InterPro" id="IPR020843">
    <property type="entry name" value="ER"/>
</dbReference>
<dbReference type="Pfam" id="PF00109">
    <property type="entry name" value="ketoacyl-synt"/>
    <property type="match status" value="1"/>
</dbReference>
<evidence type="ECO:0000256" key="5">
    <source>
        <dbReference type="ARBA" id="ARBA00023002"/>
    </source>
</evidence>
<dbReference type="InterPro" id="IPR016036">
    <property type="entry name" value="Malonyl_transacylase_ACP-bd"/>
</dbReference>
<dbReference type="InterPro" id="IPR050091">
    <property type="entry name" value="PKS_NRPS_Biosynth_Enz"/>
</dbReference>
<dbReference type="Gene3D" id="3.40.50.720">
    <property type="entry name" value="NAD(P)-binding Rossmann-like Domain"/>
    <property type="match status" value="2"/>
</dbReference>
<dbReference type="PROSITE" id="PS50075">
    <property type="entry name" value="CARRIER"/>
    <property type="match status" value="1"/>
</dbReference>
<dbReference type="SMART" id="SM00827">
    <property type="entry name" value="PKS_AT"/>
    <property type="match status" value="1"/>
</dbReference>
<dbReference type="SUPFAM" id="SSF52151">
    <property type="entry name" value="FabD/lysophospholipase-like"/>
    <property type="match status" value="1"/>
</dbReference>
<evidence type="ECO:0000256" key="1">
    <source>
        <dbReference type="ARBA" id="ARBA00022450"/>
    </source>
</evidence>
<keyword evidence="7" id="KW-0012">Acyltransferase</keyword>
<dbReference type="GO" id="GO:0031177">
    <property type="term" value="F:phosphopantetheine binding"/>
    <property type="evidence" value="ECO:0007669"/>
    <property type="project" value="InterPro"/>
</dbReference>
<dbReference type="PROSITE" id="PS52004">
    <property type="entry name" value="KS3_2"/>
    <property type="match status" value="1"/>
</dbReference>
<dbReference type="InterPro" id="IPR020806">
    <property type="entry name" value="PKS_PP-bd"/>
</dbReference>
<dbReference type="FunFam" id="3.40.50.720:FF:000209">
    <property type="entry name" value="Polyketide synthase Pks12"/>
    <property type="match status" value="1"/>
</dbReference>
<dbReference type="SMART" id="SM00825">
    <property type="entry name" value="PKS_KS"/>
    <property type="match status" value="1"/>
</dbReference>
<dbReference type="InterPro" id="IPR016039">
    <property type="entry name" value="Thiolase-like"/>
</dbReference>
<dbReference type="Pfam" id="PF13602">
    <property type="entry name" value="ADH_zinc_N_2"/>
    <property type="match status" value="1"/>
</dbReference>
<feature type="region of interest" description="C-terminal hotdog fold" evidence="8">
    <location>
        <begin position="1151"/>
        <end position="1299"/>
    </location>
</feature>
<dbReference type="GO" id="GO:0004312">
    <property type="term" value="F:fatty acid synthase activity"/>
    <property type="evidence" value="ECO:0007669"/>
    <property type="project" value="TreeGrafter"/>
</dbReference>
<organism evidence="12">
    <name type="scientific">Peltigera membranacea</name>
    <dbReference type="NCBI Taxonomy" id="161997"/>
    <lineage>
        <taxon>Eukaryota</taxon>
        <taxon>Fungi</taxon>
        <taxon>Dikarya</taxon>
        <taxon>Ascomycota</taxon>
        <taxon>Pezizomycotina</taxon>
        <taxon>Lecanoromycetes</taxon>
        <taxon>OSLEUM clade</taxon>
        <taxon>Lecanoromycetidae</taxon>
        <taxon>Peltigerales</taxon>
        <taxon>Peltigerineae</taxon>
        <taxon>Peltigeraceae</taxon>
        <taxon>Peltigera</taxon>
    </lineage>
</organism>
<evidence type="ECO:0000313" key="12">
    <source>
        <dbReference type="EMBL" id="AEE65376.1"/>
    </source>
</evidence>
<dbReference type="InterPro" id="IPR056501">
    <property type="entry name" value="NAD-bd_HRPKS_sdrA"/>
</dbReference>
<evidence type="ECO:0000256" key="4">
    <source>
        <dbReference type="ARBA" id="ARBA00022857"/>
    </source>
</evidence>
<keyword evidence="6" id="KW-0511">Multifunctional enzyme</keyword>
<keyword evidence="5" id="KW-0560">Oxidoreductase</keyword>
<evidence type="ECO:0000256" key="2">
    <source>
        <dbReference type="ARBA" id="ARBA00022553"/>
    </source>
</evidence>
<dbReference type="EMBL" id="HM180411">
    <property type="protein sequence ID" value="AEE65376.1"/>
    <property type="molecule type" value="Genomic_DNA"/>
</dbReference>
<dbReference type="GO" id="GO:1901336">
    <property type="term" value="P:lactone biosynthetic process"/>
    <property type="evidence" value="ECO:0007669"/>
    <property type="project" value="UniProtKB-ARBA"/>
</dbReference>
<evidence type="ECO:0000259" key="9">
    <source>
        <dbReference type="PROSITE" id="PS50075"/>
    </source>
</evidence>
<feature type="domain" description="Ketosynthase family 3 (KS3)" evidence="10">
    <location>
        <begin position="27"/>
        <end position="452"/>
    </location>
</feature>
<dbReference type="Gene3D" id="3.40.47.10">
    <property type="match status" value="1"/>
</dbReference>
<proteinExistence type="predicted"/>
<dbReference type="InterPro" id="IPR006162">
    <property type="entry name" value="Ppantetheine_attach_site"/>
</dbReference>
<dbReference type="PANTHER" id="PTHR43775:SF29">
    <property type="entry name" value="ASPERFURANONE POLYKETIDE SYNTHASE AFOG-RELATED"/>
    <property type="match status" value="1"/>
</dbReference>
<dbReference type="InterPro" id="IPR001227">
    <property type="entry name" value="Ac_transferase_dom_sf"/>
</dbReference>
<dbReference type="Gene3D" id="3.40.366.10">
    <property type="entry name" value="Malonyl-Coenzyme A Acyl Carrier Protein, domain 2"/>
    <property type="match status" value="1"/>
</dbReference>
<dbReference type="InterPro" id="IPR036736">
    <property type="entry name" value="ACP-like_sf"/>
</dbReference>
<dbReference type="Pfam" id="PF02801">
    <property type="entry name" value="Ketoacyl-synt_C"/>
    <property type="match status" value="1"/>
</dbReference>
<feature type="domain" description="PKS/mFAS DH" evidence="11">
    <location>
        <begin position="990"/>
        <end position="1299"/>
    </location>
</feature>
<dbReference type="InterPro" id="IPR013217">
    <property type="entry name" value="Methyltransf_12"/>
</dbReference>
<dbReference type="Pfam" id="PF21089">
    <property type="entry name" value="PKS_DH_N"/>
    <property type="match status" value="1"/>
</dbReference>
<dbReference type="Gene3D" id="3.30.70.3290">
    <property type="match status" value="1"/>
</dbReference>
<dbReference type="InterPro" id="IPR013154">
    <property type="entry name" value="ADH-like_N"/>
</dbReference>
<dbReference type="InterPro" id="IPR013968">
    <property type="entry name" value="PKS_KR"/>
</dbReference>
<dbReference type="Pfam" id="PF23297">
    <property type="entry name" value="ACP_SdgA_C"/>
    <property type="match status" value="1"/>
</dbReference>
<dbReference type="Gene3D" id="3.10.129.110">
    <property type="entry name" value="Polyketide synthase dehydratase"/>
    <property type="match status" value="1"/>
</dbReference>
<dbReference type="Pfam" id="PF14765">
    <property type="entry name" value="PS-DH"/>
    <property type="match status" value="1"/>
</dbReference>
<dbReference type="SUPFAM" id="SSF53335">
    <property type="entry name" value="S-adenosyl-L-methionine-dependent methyltransferases"/>
    <property type="match status" value="1"/>
</dbReference>
<dbReference type="InterPro" id="IPR014030">
    <property type="entry name" value="Ketoacyl_synth_N"/>
</dbReference>
<dbReference type="Pfam" id="PF08242">
    <property type="entry name" value="Methyltransf_12"/>
    <property type="match status" value="1"/>
</dbReference>
<feature type="domain" description="Carrier" evidence="9">
    <location>
        <begin position="2516"/>
        <end position="2590"/>
    </location>
</feature>
<dbReference type="Gene3D" id="1.10.1200.10">
    <property type="entry name" value="ACP-like"/>
    <property type="match status" value="1"/>
</dbReference>
<dbReference type="InterPro" id="IPR049551">
    <property type="entry name" value="PKS_DH_C"/>
</dbReference>
<evidence type="ECO:0000256" key="8">
    <source>
        <dbReference type="PROSITE-ProRule" id="PRU01363"/>
    </source>
</evidence>